<reference evidence="3 4" key="1">
    <citation type="submission" date="2011-09" db="EMBL/GenBank/DDBJ databases">
        <title>The Genome Sequence of Plasmodium vivax North Korean.</title>
        <authorList>
            <consortium name="The Broad Institute Genome Sequencing Platform"/>
            <consortium name="The Broad Institute Genome Sequencing Center for Infectious Disease"/>
            <person name="Neafsey D."/>
            <person name="Carlton J."/>
            <person name="Barnwell J."/>
            <person name="Collins W."/>
            <person name="Escalante A."/>
            <person name="Mullikin J."/>
            <person name="Saul A."/>
            <person name="Guigo R."/>
            <person name="Camara F."/>
            <person name="Young S.K."/>
            <person name="Zeng Q."/>
            <person name="Gargeya S."/>
            <person name="Fitzgerald M."/>
            <person name="Haas B."/>
            <person name="Abouelleil A."/>
            <person name="Alvarado L."/>
            <person name="Arachchi H.M."/>
            <person name="Berlin A."/>
            <person name="Brown A."/>
            <person name="Chapman S.B."/>
            <person name="Chen Z."/>
            <person name="Dunbar C."/>
            <person name="Freedman E."/>
            <person name="Gearin G."/>
            <person name="Gellesch M."/>
            <person name="Goldberg J."/>
            <person name="Griggs A."/>
            <person name="Gujja S."/>
            <person name="Heiman D."/>
            <person name="Howarth C."/>
            <person name="Larson L."/>
            <person name="Lui A."/>
            <person name="MacDonald P.J.P."/>
            <person name="Montmayeur A."/>
            <person name="Murphy C."/>
            <person name="Neiman D."/>
            <person name="Pearson M."/>
            <person name="Priest M."/>
            <person name="Roberts A."/>
            <person name="Saif S."/>
            <person name="Shea T."/>
            <person name="Shenoy N."/>
            <person name="Sisk P."/>
            <person name="Stolte C."/>
            <person name="Sykes S."/>
            <person name="Wortman J."/>
            <person name="Nusbaum C."/>
            <person name="Birren B."/>
        </authorList>
    </citation>
    <scope>NUCLEOTIDE SEQUENCE [LARGE SCALE GENOMIC DNA]</scope>
    <source>
        <strain evidence="3 4">North Korean</strain>
    </source>
</reference>
<gene>
    <name evidence="3" type="ORF">PVNG_05508</name>
</gene>
<feature type="coiled-coil region" evidence="1">
    <location>
        <begin position="203"/>
        <end position="230"/>
    </location>
</feature>
<feature type="compositionally biased region" description="Low complexity" evidence="2">
    <location>
        <begin position="277"/>
        <end position="288"/>
    </location>
</feature>
<protein>
    <recommendedName>
        <fullName evidence="5">Variable surface protein Vir7-like protein</fullName>
    </recommendedName>
</protein>
<evidence type="ECO:0000313" key="4">
    <source>
        <dbReference type="Proteomes" id="UP000053239"/>
    </source>
</evidence>
<evidence type="ECO:0008006" key="5">
    <source>
        <dbReference type="Google" id="ProtNLM"/>
    </source>
</evidence>
<dbReference type="AlphaFoldDB" id="A0A0J9U2A5"/>
<feature type="region of interest" description="Disordered" evidence="2">
    <location>
        <begin position="250"/>
        <end position="288"/>
    </location>
</feature>
<dbReference type="EMBL" id="KQ235194">
    <property type="protein sequence ID" value="KNA02167.1"/>
    <property type="molecule type" value="Genomic_DNA"/>
</dbReference>
<proteinExistence type="predicted"/>
<dbReference type="Proteomes" id="UP000053239">
    <property type="component" value="Unassembled WGS sequence"/>
</dbReference>
<keyword evidence="1" id="KW-0175">Coiled coil</keyword>
<dbReference type="OrthoDB" id="383226at2759"/>
<dbReference type="Pfam" id="PF05795">
    <property type="entry name" value="Plasmodium_Vir"/>
    <property type="match status" value="1"/>
</dbReference>
<sequence>MNNLLGDYDLEILNTKYYYGKLNMGWDGCQIYGFYEEAKNILDKNKVLENDSDKILKALCYVYTISSRAHFDRNICNFLYYWLGDILINKLIAKDLFHEVIMDLFNALINDEDNKICQVPYFLMLKEDFKDFKSIFDCSEDYKSYKVKHIYHRMSCNNNYKTHLDTNIKNYDMFYSHCEVEKRGHKYCEAFRKYFPDKNSNLLSQFKCRLETKESTVDQLKESHTRAQEQPQVQPIIGGLQEEKLSVLPVTGDSPAERPSSPDYSVNTMDSQMGSYSTPSDDSSPSTIKKSITSAVSAAGLLVPPFLLYNVITITILKLNVLFYI</sequence>
<evidence type="ECO:0000256" key="1">
    <source>
        <dbReference type="SAM" id="Coils"/>
    </source>
</evidence>
<dbReference type="InterPro" id="IPR008780">
    <property type="entry name" value="Plasmodium_Vir"/>
</dbReference>
<name>A0A0J9U2A5_PLAVI</name>
<accession>A0A0J9U2A5</accession>
<evidence type="ECO:0000313" key="3">
    <source>
        <dbReference type="EMBL" id="KNA02167.1"/>
    </source>
</evidence>
<feature type="compositionally biased region" description="Polar residues" evidence="2">
    <location>
        <begin position="262"/>
        <end position="276"/>
    </location>
</feature>
<evidence type="ECO:0000256" key="2">
    <source>
        <dbReference type="SAM" id="MobiDB-lite"/>
    </source>
</evidence>
<organism evidence="3 4">
    <name type="scientific">Plasmodium vivax North Korean</name>
    <dbReference type="NCBI Taxonomy" id="1035514"/>
    <lineage>
        <taxon>Eukaryota</taxon>
        <taxon>Sar</taxon>
        <taxon>Alveolata</taxon>
        <taxon>Apicomplexa</taxon>
        <taxon>Aconoidasida</taxon>
        <taxon>Haemosporida</taxon>
        <taxon>Plasmodiidae</taxon>
        <taxon>Plasmodium</taxon>
        <taxon>Plasmodium (Plasmodium)</taxon>
    </lineage>
</organism>